<comment type="caution">
    <text evidence="1">The sequence shown here is derived from an EMBL/GenBank/DDBJ whole genome shotgun (WGS) entry which is preliminary data.</text>
</comment>
<evidence type="ECO:0008006" key="3">
    <source>
        <dbReference type="Google" id="ProtNLM"/>
    </source>
</evidence>
<protein>
    <recommendedName>
        <fullName evidence="3">Growth inhibitor PemK</fullName>
    </recommendedName>
</protein>
<dbReference type="EMBL" id="JACIJB010000013">
    <property type="protein sequence ID" value="MBB5661636.1"/>
    <property type="molecule type" value="Genomic_DNA"/>
</dbReference>
<evidence type="ECO:0000313" key="2">
    <source>
        <dbReference type="Proteomes" id="UP000548978"/>
    </source>
</evidence>
<gene>
    <name evidence="1" type="ORF">FHS65_002401</name>
</gene>
<dbReference type="RefSeq" id="WP_123286135.1">
    <property type="nucleotide sequence ID" value="NZ_JACIJB010000013.1"/>
</dbReference>
<dbReference type="OrthoDB" id="7432864at2"/>
<evidence type="ECO:0000313" key="1">
    <source>
        <dbReference type="EMBL" id="MBB5661636.1"/>
    </source>
</evidence>
<reference evidence="1 2" key="1">
    <citation type="submission" date="2020-08" db="EMBL/GenBank/DDBJ databases">
        <title>Genomic Encyclopedia of Type Strains, Phase IV (KMG-IV): sequencing the most valuable type-strain genomes for metagenomic binning, comparative biology and taxonomic classification.</title>
        <authorList>
            <person name="Goeker M."/>
        </authorList>
    </citation>
    <scope>NUCLEOTIDE SEQUENCE [LARGE SCALE GENOMIC DNA]</scope>
    <source>
        <strain evidence="1 2">DSM 24448</strain>
    </source>
</reference>
<name>A0A7W9A582_9CAUL</name>
<dbReference type="AlphaFoldDB" id="A0A7W9A582"/>
<proteinExistence type="predicted"/>
<keyword evidence="2" id="KW-1185">Reference proteome</keyword>
<sequence length="145" mass="15706">MDRPQPQVGLVIRYDFLWSHELDKGYAAGAKERPCVIVTAIVHGPDGQTDVLVAPITHSVPGDDAVAIEIPARVKQHLGLDDDRSFIIAGEANTLSWDDPGIVPAVPGQRWAYGRLPKGLYDTLRSAMLDLVKAGKLKSANRKGT</sequence>
<accession>A0A7W9A582</accession>
<organism evidence="1 2">
    <name type="scientific">Brevundimonas halotolerans</name>
    <dbReference type="NCBI Taxonomy" id="69670"/>
    <lineage>
        <taxon>Bacteria</taxon>
        <taxon>Pseudomonadati</taxon>
        <taxon>Pseudomonadota</taxon>
        <taxon>Alphaproteobacteria</taxon>
        <taxon>Caulobacterales</taxon>
        <taxon>Caulobacteraceae</taxon>
        <taxon>Brevundimonas</taxon>
    </lineage>
</organism>
<dbReference type="Proteomes" id="UP000548978">
    <property type="component" value="Unassembled WGS sequence"/>
</dbReference>